<dbReference type="EMBL" id="UGGZ01000001">
    <property type="protein sequence ID" value="STO38093.1"/>
    <property type="molecule type" value="Genomic_DNA"/>
</dbReference>
<evidence type="ECO:0000313" key="2">
    <source>
        <dbReference type="Proteomes" id="UP000254232"/>
    </source>
</evidence>
<gene>
    <name evidence="1" type="ORF">NCTC11413_01217</name>
</gene>
<organism evidence="1 2">
    <name type="scientific">Gallibacterium anatis</name>
    <dbReference type="NCBI Taxonomy" id="750"/>
    <lineage>
        <taxon>Bacteria</taxon>
        <taxon>Pseudomonadati</taxon>
        <taxon>Pseudomonadota</taxon>
        <taxon>Gammaproteobacteria</taxon>
        <taxon>Pasteurellales</taxon>
        <taxon>Pasteurellaceae</taxon>
        <taxon>Gallibacterium</taxon>
    </lineage>
</organism>
<name>A0A377H686_9PAST</name>
<protein>
    <submittedName>
        <fullName evidence="1">Uncharacterized protein</fullName>
    </submittedName>
</protein>
<accession>A0A377H686</accession>
<evidence type="ECO:0000313" key="1">
    <source>
        <dbReference type="EMBL" id="STO38093.1"/>
    </source>
</evidence>
<reference evidence="1 2" key="1">
    <citation type="submission" date="2018-06" db="EMBL/GenBank/DDBJ databases">
        <authorList>
            <consortium name="Pathogen Informatics"/>
            <person name="Doyle S."/>
        </authorList>
    </citation>
    <scope>NUCLEOTIDE SEQUENCE [LARGE SCALE GENOMIC DNA]</scope>
    <source>
        <strain evidence="1 2">NCTC11413</strain>
    </source>
</reference>
<sequence length="33" mass="3922">MKVSKPKPFYQIRAVKLRPSGRRYKAIAYNILK</sequence>
<dbReference type="Proteomes" id="UP000254232">
    <property type="component" value="Unassembled WGS sequence"/>
</dbReference>
<dbReference type="AlphaFoldDB" id="A0A377H686"/>
<proteinExistence type="predicted"/>